<organism evidence="2 3">
    <name type="scientific">Blepharisma stoltei</name>
    <dbReference type="NCBI Taxonomy" id="1481888"/>
    <lineage>
        <taxon>Eukaryota</taxon>
        <taxon>Sar</taxon>
        <taxon>Alveolata</taxon>
        <taxon>Ciliophora</taxon>
        <taxon>Postciliodesmatophora</taxon>
        <taxon>Heterotrichea</taxon>
        <taxon>Heterotrichida</taxon>
        <taxon>Blepharismidae</taxon>
        <taxon>Blepharisma</taxon>
    </lineage>
</organism>
<dbReference type="AlphaFoldDB" id="A0AAU9ILB2"/>
<dbReference type="EMBL" id="CAJZBQ010000015">
    <property type="protein sequence ID" value="CAG9316339.1"/>
    <property type="molecule type" value="Genomic_DNA"/>
</dbReference>
<reference evidence="2" key="1">
    <citation type="submission" date="2021-09" db="EMBL/GenBank/DDBJ databases">
        <authorList>
            <consortium name="AG Swart"/>
            <person name="Singh M."/>
            <person name="Singh A."/>
            <person name="Seah K."/>
            <person name="Emmerich C."/>
        </authorList>
    </citation>
    <scope>NUCLEOTIDE SEQUENCE</scope>
    <source>
        <strain evidence="2">ATCC30299</strain>
    </source>
</reference>
<evidence type="ECO:0000256" key="1">
    <source>
        <dbReference type="SAM" id="MobiDB-lite"/>
    </source>
</evidence>
<keyword evidence="3" id="KW-1185">Reference proteome</keyword>
<protein>
    <submittedName>
        <fullName evidence="2">Uncharacterized protein</fullName>
    </submittedName>
</protein>
<comment type="caution">
    <text evidence="2">The sequence shown here is derived from an EMBL/GenBank/DDBJ whole genome shotgun (WGS) entry which is preliminary data.</text>
</comment>
<evidence type="ECO:0000313" key="3">
    <source>
        <dbReference type="Proteomes" id="UP001162131"/>
    </source>
</evidence>
<proteinExistence type="predicted"/>
<evidence type="ECO:0000313" key="2">
    <source>
        <dbReference type="EMBL" id="CAG9316339.1"/>
    </source>
</evidence>
<dbReference type="Proteomes" id="UP001162131">
    <property type="component" value="Unassembled WGS sequence"/>
</dbReference>
<gene>
    <name evidence="2" type="ORF">BSTOLATCC_MIC15770</name>
</gene>
<accession>A0AAU9ILB2</accession>
<sequence>MAKPHLSKNTKLPASTFNVITRKDEPAICCLSHQFKVILEPEKSERELSQSIKLSPKQLSQSLKLDEIKQFSFQGQIFNQFDFKPGKPRAKQTLVFPKPKTPFSLSIYDIDARNKSKNRRSIENVVEPPKPKPESQPYDGRVRIFQDFSRLDELTNKNLFLKREIKKFGNYFSRPQPKTAGIINAYSSCPALPSISSITQSAFITPKSWKENTQPKFMRAKKRVKTFNPTSKKERKGKMTDLFM</sequence>
<name>A0AAU9ILB2_9CILI</name>
<feature type="region of interest" description="Disordered" evidence="1">
    <location>
        <begin position="118"/>
        <end position="138"/>
    </location>
</feature>